<name>A0A9D1G9B9_9FIRM</name>
<evidence type="ECO:0000313" key="2">
    <source>
        <dbReference type="Proteomes" id="UP000886833"/>
    </source>
</evidence>
<dbReference type="Proteomes" id="UP000886833">
    <property type="component" value="Unassembled WGS sequence"/>
</dbReference>
<proteinExistence type="predicted"/>
<dbReference type="EMBL" id="DVKQ01000004">
    <property type="protein sequence ID" value="HIT36962.1"/>
    <property type="molecule type" value="Genomic_DNA"/>
</dbReference>
<sequence length="232" mass="26703">MGDYEFKEEVMRKDDKRVANQVLMYFKHLAIHYKLSYKELSNFAETFIYNYVELSKYQKDDIKLVLKQKRCKQQALLNECIYGALSSNPLIKLEDIPLINKVTNDKDKIILETTIGTIRLGKASEYFKDTKSSCIFNKKLSGECFDRTLEFVRENEEYDAIVSYVPNIFVGGHYHAYAKCGDTIVDPASNAIYFDNTGELIEQGDIIFTDKYSNIGGNIGEDTPYLLKKALK</sequence>
<protein>
    <submittedName>
        <fullName evidence="1">Uncharacterized protein</fullName>
    </submittedName>
</protein>
<evidence type="ECO:0000313" key="1">
    <source>
        <dbReference type="EMBL" id="HIT36962.1"/>
    </source>
</evidence>
<dbReference type="AlphaFoldDB" id="A0A9D1G9B9"/>
<accession>A0A9D1G9B9</accession>
<gene>
    <name evidence="1" type="ORF">IAB59_00595</name>
</gene>
<reference evidence="1" key="2">
    <citation type="journal article" date="2021" name="PeerJ">
        <title>Extensive microbial diversity within the chicken gut microbiome revealed by metagenomics and culture.</title>
        <authorList>
            <person name="Gilroy R."/>
            <person name="Ravi A."/>
            <person name="Getino M."/>
            <person name="Pursley I."/>
            <person name="Horton D.L."/>
            <person name="Alikhan N.F."/>
            <person name="Baker D."/>
            <person name="Gharbi K."/>
            <person name="Hall N."/>
            <person name="Watson M."/>
            <person name="Adriaenssens E.M."/>
            <person name="Foster-Nyarko E."/>
            <person name="Jarju S."/>
            <person name="Secka A."/>
            <person name="Antonio M."/>
            <person name="Oren A."/>
            <person name="Chaudhuri R.R."/>
            <person name="La Ragione R."/>
            <person name="Hildebrand F."/>
            <person name="Pallen M.J."/>
        </authorList>
    </citation>
    <scope>NUCLEOTIDE SEQUENCE</scope>
    <source>
        <strain evidence="1">CHK195-26880</strain>
    </source>
</reference>
<reference evidence="1" key="1">
    <citation type="submission" date="2020-10" db="EMBL/GenBank/DDBJ databases">
        <authorList>
            <person name="Gilroy R."/>
        </authorList>
    </citation>
    <scope>NUCLEOTIDE SEQUENCE</scope>
    <source>
        <strain evidence="1">CHK195-26880</strain>
    </source>
</reference>
<comment type="caution">
    <text evidence="1">The sequence shown here is derived from an EMBL/GenBank/DDBJ whole genome shotgun (WGS) entry which is preliminary data.</text>
</comment>
<organism evidence="1 2">
    <name type="scientific">Candidatus Onthousia faecipullorum</name>
    <dbReference type="NCBI Taxonomy" id="2840887"/>
    <lineage>
        <taxon>Bacteria</taxon>
        <taxon>Bacillati</taxon>
        <taxon>Bacillota</taxon>
        <taxon>Bacilli</taxon>
        <taxon>Candidatus Onthousia</taxon>
    </lineage>
</organism>